<feature type="domain" description="Serpin" evidence="6">
    <location>
        <begin position="42"/>
        <end position="302"/>
    </location>
</feature>
<gene>
    <name evidence="7" type="ORF">OSB1V03_LOCUS7875</name>
</gene>
<dbReference type="SMART" id="SM00093">
    <property type="entry name" value="SERPIN"/>
    <property type="match status" value="1"/>
</dbReference>
<dbReference type="EMBL" id="CAJPIZ010004744">
    <property type="protein sequence ID" value="CAG2107879.1"/>
    <property type="molecule type" value="Genomic_DNA"/>
</dbReference>
<evidence type="ECO:0000259" key="6">
    <source>
        <dbReference type="SMART" id="SM00093"/>
    </source>
</evidence>
<dbReference type="InterPro" id="IPR042185">
    <property type="entry name" value="Serpin_sf_2"/>
</dbReference>
<dbReference type="Pfam" id="PF00079">
    <property type="entry name" value="Serpin"/>
    <property type="match status" value="2"/>
</dbReference>
<dbReference type="AlphaFoldDB" id="A0A7R9Q123"/>
<protein>
    <recommendedName>
        <fullName evidence="6">Serpin domain-containing protein</fullName>
    </recommendedName>
</protein>
<evidence type="ECO:0000313" key="8">
    <source>
        <dbReference type="Proteomes" id="UP000759131"/>
    </source>
</evidence>
<dbReference type="GO" id="GO:0004867">
    <property type="term" value="F:serine-type endopeptidase inhibitor activity"/>
    <property type="evidence" value="ECO:0007669"/>
    <property type="project" value="UniProtKB-KW"/>
</dbReference>
<evidence type="ECO:0000256" key="1">
    <source>
        <dbReference type="ARBA" id="ARBA00009500"/>
    </source>
</evidence>
<evidence type="ECO:0000256" key="2">
    <source>
        <dbReference type="ARBA" id="ARBA00022690"/>
    </source>
</evidence>
<dbReference type="EMBL" id="OC859319">
    <property type="protein sequence ID" value="CAD7627449.1"/>
    <property type="molecule type" value="Genomic_DNA"/>
</dbReference>
<dbReference type="Proteomes" id="UP000759131">
    <property type="component" value="Unassembled WGS sequence"/>
</dbReference>
<evidence type="ECO:0000256" key="5">
    <source>
        <dbReference type="RuleBase" id="RU000411"/>
    </source>
</evidence>
<dbReference type="InterPro" id="IPR042178">
    <property type="entry name" value="Serpin_sf_1"/>
</dbReference>
<proteinExistence type="inferred from homology"/>
<dbReference type="GO" id="GO:0005615">
    <property type="term" value="C:extracellular space"/>
    <property type="evidence" value="ECO:0007669"/>
    <property type="project" value="InterPro"/>
</dbReference>
<evidence type="ECO:0000256" key="3">
    <source>
        <dbReference type="ARBA" id="ARBA00022900"/>
    </source>
</evidence>
<comment type="similarity">
    <text evidence="1 5">Belongs to the serpin family.</text>
</comment>
<keyword evidence="2" id="KW-0646">Protease inhibitor</keyword>
<dbReference type="PANTHER" id="PTHR11461:SF211">
    <property type="entry name" value="GH10112P-RELATED"/>
    <property type="match status" value="1"/>
</dbReference>
<dbReference type="Gene3D" id="3.30.497.10">
    <property type="entry name" value="Antithrombin, subunit I, domain 2"/>
    <property type="match status" value="1"/>
</dbReference>
<keyword evidence="3" id="KW-0722">Serine protease inhibitor</keyword>
<dbReference type="InterPro" id="IPR023796">
    <property type="entry name" value="Serpin_dom"/>
</dbReference>
<evidence type="ECO:0000313" key="7">
    <source>
        <dbReference type="EMBL" id="CAD7627449.1"/>
    </source>
</evidence>
<reference evidence="7" key="1">
    <citation type="submission" date="2020-11" db="EMBL/GenBank/DDBJ databases">
        <authorList>
            <person name="Tran Van P."/>
        </authorList>
    </citation>
    <scope>NUCLEOTIDE SEQUENCE</scope>
</reference>
<organism evidence="7">
    <name type="scientific">Medioppia subpectinata</name>
    <dbReference type="NCBI Taxonomy" id="1979941"/>
    <lineage>
        <taxon>Eukaryota</taxon>
        <taxon>Metazoa</taxon>
        <taxon>Ecdysozoa</taxon>
        <taxon>Arthropoda</taxon>
        <taxon>Chelicerata</taxon>
        <taxon>Arachnida</taxon>
        <taxon>Acari</taxon>
        <taxon>Acariformes</taxon>
        <taxon>Sarcoptiformes</taxon>
        <taxon>Oribatida</taxon>
        <taxon>Brachypylina</taxon>
        <taxon>Oppioidea</taxon>
        <taxon>Oppiidae</taxon>
        <taxon>Medioppia</taxon>
    </lineage>
</organism>
<dbReference type="InterPro" id="IPR036186">
    <property type="entry name" value="Serpin_sf"/>
</dbReference>
<dbReference type="InterPro" id="IPR000215">
    <property type="entry name" value="Serpin_fam"/>
</dbReference>
<dbReference type="PANTHER" id="PTHR11461">
    <property type="entry name" value="SERINE PROTEASE INHIBITOR, SERPIN"/>
    <property type="match status" value="1"/>
</dbReference>
<keyword evidence="8" id="KW-1185">Reference proteome</keyword>
<dbReference type="SUPFAM" id="SSF56574">
    <property type="entry name" value="Serpins"/>
    <property type="match status" value="1"/>
</dbReference>
<dbReference type="Gene3D" id="2.30.39.10">
    <property type="entry name" value="Alpha-1-antitrypsin, domain 1"/>
    <property type="match status" value="2"/>
</dbReference>
<name>A0A7R9Q123_9ACAR</name>
<dbReference type="InterPro" id="IPR023795">
    <property type="entry name" value="Serpin_CS"/>
</dbReference>
<dbReference type="OrthoDB" id="6515587at2759"/>
<evidence type="ECO:0000256" key="4">
    <source>
        <dbReference type="ARBA" id="ARBA00023180"/>
    </source>
</evidence>
<dbReference type="PROSITE" id="PS00284">
    <property type="entry name" value="SERPIN"/>
    <property type="match status" value="1"/>
</dbReference>
<sequence length="302" mass="34819">MIALLLILPDSELEVVKQGSNELSKTESWDQLAVNANNEFTFNIFNTLAKDGNDVLSPISILSALSILMNGANGETLKDLKQFLRYKNSLTEFSDETINTAFKALNNKYHNDVIHNKDLKLLDTFIDTIKVYYKGDIQSADFVNNGVIETERVNEWIRNKTNNKIQKIFDEIKPDTSLIILNAIYFKGNWSKKFRKQWTQELDFYNNGNNAIKMDTMFVEYYFNYYESIELNSQILELQYDGREIMDESGTEAATVTAITATRLSAIEYPNPITFRADHPFMYFIMDKTNGLILFCGQINNF</sequence>
<keyword evidence="4" id="KW-0325">Glycoprotein</keyword>
<accession>A0A7R9Q123</accession>